<protein>
    <recommendedName>
        <fullName evidence="1">YhcG N-terminal domain-containing protein</fullName>
    </recommendedName>
</protein>
<accession>A0A138AND2</accession>
<dbReference type="AlphaFoldDB" id="A0A138AND2"/>
<dbReference type="EMBL" id="LSRF01000017">
    <property type="protein sequence ID" value="KXP11879.1"/>
    <property type="molecule type" value="Genomic_DNA"/>
</dbReference>
<dbReference type="InterPro" id="IPR053148">
    <property type="entry name" value="PD-DEXK-like_domain"/>
</dbReference>
<evidence type="ECO:0000313" key="2">
    <source>
        <dbReference type="EMBL" id="KXP11879.1"/>
    </source>
</evidence>
<sequence length="120" mass="13476">MRTLARSWDQAAIVQPPLAQLPWYHHLALIEKSKGAVDRLWYAATAVERGWSRNVLVDQIDVRLMQRQGLAVTNFEATLPAPESALAREFLKDPYVFEFLGLGAEAEERAIEKAMGDPAD</sequence>
<organism evidence="2 3">
    <name type="scientific">Tsukamurella pseudospumae</name>
    <dbReference type="NCBI Taxonomy" id="239498"/>
    <lineage>
        <taxon>Bacteria</taxon>
        <taxon>Bacillati</taxon>
        <taxon>Actinomycetota</taxon>
        <taxon>Actinomycetes</taxon>
        <taxon>Mycobacteriales</taxon>
        <taxon>Tsukamurellaceae</taxon>
        <taxon>Tsukamurella</taxon>
    </lineage>
</organism>
<dbReference type="Proteomes" id="UP000070258">
    <property type="component" value="Unassembled WGS sequence"/>
</dbReference>
<comment type="caution">
    <text evidence="2">The sequence shown here is derived from an EMBL/GenBank/DDBJ whole genome shotgun (WGS) entry which is preliminary data.</text>
</comment>
<dbReference type="Pfam" id="PF17761">
    <property type="entry name" value="DUF1016_N"/>
    <property type="match status" value="1"/>
</dbReference>
<evidence type="ECO:0000259" key="1">
    <source>
        <dbReference type="Pfam" id="PF17761"/>
    </source>
</evidence>
<evidence type="ECO:0000313" key="3">
    <source>
        <dbReference type="Proteomes" id="UP000070258"/>
    </source>
</evidence>
<dbReference type="PANTHER" id="PTHR30547">
    <property type="entry name" value="UNCHARACTERIZED PROTEIN YHCG-RELATED"/>
    <property type="match status" value="1"/>
</dbReference>
<gene>
    <name evidence="2" type="ORF">AXK60_24475</name>
</gene>
<feature type="domain" description="YhcG N-terminal" evidence="1">
    <location>
        <begin position="1"/>
        <end position="67"/>
    </location>
</feature>
<reference evidence="3" key="1">
    <citation type="submission" date="2016-02" db="EMBL/GenBank/DDBJ databases">
        <authorList>
            <person name="Wen L."/>
            <person name="He K."/>
            <person name="Yang H."/>
        </authorList>
    </citation>
    <scope>NUCLEOTIDE SEQUENCE [LARGE SCALE GENOMIC DNA]</scope>
    <source>
        <strain evidence="3">JCM 15929</strain>
    </source>
</reference>
<proteinExistence type="predicted"/>
<dbReference type="STRING" id="239498.AXK60_24475"/>
<dbReference type="PANTHER" id="PTHR30547:SF0">
    <property type="entry name" value="BLR8175 PROTEIN"/>
    <property type="match status" value="1"/>
</dbReference>
<dbReference type="InterPro" id="IPR041527">
    <property type="entry name" value="YhcG_N"/>
</dbReference>
<name>A0A138AND2_9ACTN</name>